<evidence type="ECO:0000256" key="3">
    <source>
        <dbReference type="ARBA" id="ARBA00022605"/>
    </source>
</evidence>
<evidence type="ECO:0000256" key="4">
    <source>
        <dbReference type="ARBA" id="ARBA00022857"/>
    </source>
</evidence>
<dbReference type="GO" id="GO:0009423">
    <property type="term" value="P:chorismate biosynthetic process"/>
    <property type="evidence" value="ECO:0007669"/>
    <property type="project" value="UniProtKB-UniRule"/>
</dbReference>
<feature type="binding site" evidence="8">
    <location>
        <position position="101"/>
    </location>
    <ligand>
        <name>shikimate</name>
        <dbReference type="ChEBI" id="CHEBI:36208"/>
    </ligand>
</feature>
<keyword evidence="5 8" id="KW-0560">Oxidoreductase</keyword>
<accession>A0A839ESB8</accession>
<feature type="binding site" evidence="8">
    <location>
        <position position="86"/>
    </location>
    <ligand>
        <name>shikimate</name>
        <dbReference type="ChEBI" id="CHEBI:36208"/>
    </ligand>
</feature>
<dbReference type="GO" id="GO:0050661">
    <property type="term" value="F:NADP binding"/>
    <property type="evidence" value="ECO:0007669"/>
    <property type="project" value="InterPro"/>
</dbReference>
<feature type="binding site" evidence="8">
    <location>
        <begin position="149"/>
        <end position="154"/>
    </location>
    <ligand>
        <name>NADP(+)</name>
        <dbReference type="ChEBI" id="CHEBI:58349"/>
    </ligand>
</feature>
<dbReference type="GO" id="GO:0009073">
    <property type="term" value="P:aromatic amino acid family biosynthetic process"/>
    <property type="evidence" value="ECO:0007669"/>
    <property type="project" value="UniProtKB-KW"/>
</dbReference>
<dbReference type="GO" id="GO:0005829">
    <property type="term" value="C:cytosol"/>
    <property type="evidence" value="ECO:0007669"/>
    <property type="project" value="TreeGrafter"/>
</dbReference>
<reference evidence="12 13" key="1">
    <citation type="submission" date="2020-07" db="EMBL/GenBank/DDBJ databases">
        <title>Genomic Encyclopedia of Type Strains, Phase IV (KMG-V): Genome sequencing to study the core and pangenomes of soil and plant-associated prokaryotes.</title>
        <authorList>
            <person name="Whitman W."/>
        </authorList>
    </citation>
    <scope>NUCLEOTIDE SEQUENCE [LARGE SCALE GENOMIC DNA]</scope>
    <source>
        <strain evidence="12 13">RH2WT43</strain>
    </source>
</reference>
<evidence type="ECO:0000256" key="8">
    <source>
        <dbReference type="HAMAP-Rule" id="MF_00222"/>
    </source>
</evidence>
<evidence type="ECO:0000256" key="1">
    <source>
        <dbReference type="ARBA" id="ARBA00004871"/>
    </source>
</evidence>
<dbReference type="UniPathway" id="UPA00053">
    <property type="reaction ID" value="UER00087"/>
</dbReference>
<dbReference type="GO" id="GO:0019632">
    <property type="term" value="P:shikimate metabolic process"/>
    <property type="evidence" value="ECO:0007669"/>
    <property type="project" value="InterPro"/>
</dbReference>
<keyword evidence="6 8" id="KW-0057">Aromatic amino acid biosynthesis</keyword>
<evidence type="ECO:0000259" key="9">
    <source>
        <dbReference type="Pfam" id="PF01488"/>
    </source>
</evidence>
<comment type="caution">
    <text evidence="12">The sequence shown here is derived from an EMBL/GenBank/DDBJ whole genome shotgun (WGS) entry which is preliminary data.</text>
</comment>
<feature type="binding site" evidence="8">
    <location>
        <begin position="14"/>
        <end position="16"/>
    </location>
    <ligand>
        <name>shikimate</name>
        <dbReference type="ChEBI" id="CHEBI:36208"/>
    </ligand>
</feature>
<evidence type="ECO:0000259" key="11">
    <source>
        <dbReference type="Pfam" id="PF18317"/>
    </source>
</evidence>
<dbReference type="SUPFAM" id="SSF53223">
    <property type="entry name" value="Aminoacid dehydrogenase-like, N-terminal domain"/>
    <property type="match status" value="1"/>
</dbReference>
<evidence type="ECO:0000313" key="12">
    <source>
        <dbReference type="EMBL" id="MBA8887327.1"/>
    </source>
</evidence>
<dbReference type="InterPro" id="IPR022893">
    <property type="entry name" value="Shikimate_DH_fam"/>
</dbReference>
<dbReference type="InterPro" id="IPR041121">
    <property type="entry name" value="SDH_C"/>
</dbReference>
<proteinExistence type="inferred from homology"/>
<dbReference type="AlphaFoldDB" id="A0A839ESB8"/>
<evidence type="ECO:0000313" key="13">
    <source>
        <dbReference type="Proteomes" id="UP000550401"/>
    </source>
</evidence>
<dbReference type="InterPro" id="IPR036291">
    <property type="entry name" value="NAD(P)-bd_dom_sf"/>
</dbReference>
<dbReference type="GO" id="GO:0008652">
    <property type="term" value="P:amino acid biosynthetic process"/>
    <property type="evidence" value="ECO:0007669"/>
    <property type="project" value="UniProtKB-KW"/>
</dbReference>
<dbReference type="Pfam" id="PF18317">
    <property type="entry name" value="SDH_C"/>
    <property type="match status" value="1"/>
</dbReference>
<evidence type="ECO:0000256" key="7">
    <source>
        <dbReference type="ARBA" id="ARBA00049442"/>
    </source>
</evidence>
<dbReference type="Pfam" id="PF08501">
    <property type="entry name" value="Shikimate_dh_N"/>
    <property type="match status" value="1"/>
</dbReference>
<feature type="binding site" evidence="8">
    <location>
        <position position="61"/>
    </location>
    <ligand>
        <name>shikimate</name>
        <dbReference type="ChEBI" id="CHEBI:36208"/>
    </ligand>
</feature>
<comment type="pathway">
    <text evidence="1 8">Metabolic intermediate biosynthesis; chorismate biosynthesis; chorismate from D-erythrose 4-phosphate and phosphoenolpyruvate: step 4/7.</text>
</comment>
<dbReference type="InterPro" id="IPR011342">
    <property type="entry name" value="Shikimate_DH"/>
</dbReference>
<feature type="domain" description="Shikimate dehydrogenase substrate binding N-terminal" evidence="10">
    <location>
        <begin position="6"/>
        <end position="88"/>
    </location>
</feature>
<feature type="domain" description="Quinate/shikimate 5-dehydrogenase/glutamyl-tRNA reductase" evidence="9">
    <location>
        <begin position="116"/>
        <end position="190"/>
    </location>
</feature>
<feature type="binding site" evidence="8">
    <location>
        <position position="243"/>
    </location>
    <ligand>
        <name>shikimate</name>
        <dbReference type="ChEBI" id="CHEBI:36208"/>
    </ligand>
</feature>
<name>A0A839ESB8_9GAMM</name>
<dbReference type="PANTHER" id="PTHR21089:SF1">
    <property type="entry name" value="BIFUNCTIONAL 3-DEHYDROQUINATE DEHYDRATASE_SHIKIMATE DEHYDROGENASE, CHLOROPLASTIC"/>
    <property type="match status" value="1"/>
</dbReference>
<comment type="catalytic activity">
    <reaction evidence="7 8">
        <text>shikimate + NADP(+) = 3-dehydroshikimate + NADPH + H(+)</text>
        <dbReference type="Rhea" id="RHEA:17737"/>
        <dbReference type="ChEBI" id="CHEBI:15378"/>
        <dbReference type="ChEBI" id="CHEBI:16630"/>
        <dbReference type="ChEBI" id="CHEBI:36208"/>
        <dbReference type="ChEBI" id="CHEBI:57783"/>
        <dbReference type="ChEBI" id="CHEBI:58349"/>
        <dbReference type="EC" id="1.1.1.25"/>
    </reaction>
</comment>
<feature type="binding site" evidence="8">
    <location>
        <position position="214"/>
    </location>
    <ligand>
        <name>shikimate</name>
        <dbReference type="ChEBI" id="CHEBI:36208"/>
    </ligand>
</feature>
<dbReference type="EC" id="1.1.1.25" evidence="2 8"/>
<feature type="binding site" evidence="8">
    <location>
        <position position="77"/>
    </location>
    <ligand>
        <name>NADP(+)</name>
        <dbReference type="ChEBI" id="CHEBI:58349"/>
    </ligand>
</feature>
<dbReference type="InterPro" id="IPR006151">
    <property type="entry name" value="Shikm_DH/Glu-tRNA_Rdtase"/>
</dbReference>
<keyword evidence="13" id="KW-1185">Reference proteome</keyword>
<evidence type="ECO:0000256" key="6">
    <source>
        <dbReference type="ARBA" id="ARBA00023141"/>
    </source>
</evidence>
<feature type="binding site" evidence="8">
    <location>
        <position position="212"/>
    </location>
    <ligand>
        <name>NADP(+)</name>
        <dbReference type="ChEBI" id="CHEBI:58349"/>
    </ligand>
</feature>
<comment type="similarity">
    <text evidence="8">Belongs to the shikimate dehydrogenase family.</text>
</comment>
<dbReference type="RefSeq" id="WP_182530407.1">
    <property type="nucleotide sequence ID" value="NZ_JACGXL010000002.1"/>
</dbReference>
<dbReference type="InterPro" id="IPR013708">
    <property type="entry name" value="Shikimate_DH-bd_N"/>
</dbReference>
<dbReference type="SUPFAM" id="SSF51735">
    <property type="entry name" value="NAD(P)-binding Rossmann-fold domains"/>
    <property type="match status" value="1"/>
</dbReference>
<keyword evidence="4 8" id="KW-0521">NADP</keyword>
<sequence length="267" mass="27638">MNRYAVFGQPIAHSLSPRIHAAFAAQFDIALDYRAIEAGRDTFAPALAAFTRDGGCGANVTLPLKEDAGALCAALSDRARRCGSVNTLVRVGDAWHGDSTDGAGLLHDLTRHGIEARDARVLLLGAGGAARAVAFALADAGARELFVANRTQARAQALADALDAPARARAWDTLQREPAFDLVVNATSAGHSGDAFVLPCAAIGATTACYDLSYGNAARAFLAAARAAGARVACDGLGMLVEQAAESFALWHGRHPHTTPVLAALRG</sequence>
<feature type="active site" description="Proton acceptor" evidence="8">
    <location>
        <position position="65"/>
    </location>
</feature>
<comment type="subunit">
    <text evidence="8">Homodimer.</text>
</comment>
<gene>
    <name evidence="8" type="primary">aroE</name>
    <name evidence="12" type="ORF">FHW12_001541</name>
</gene>
<dbReference type="InterPro" id="IPR046346">
    <property type="entry name" value="Aminoacid_DH-like_N_sf"/>
</dbReference>
<protein>
    <recommendedName>
        <fullName evidence="2 8">Shikimate dehydrogenase (NADP(+))</fullName>
        <shortName evidence="8">SDH</shortName>
        <ecNumber evidence="2 8">1.1.1.25</ecNumber>
    </recommendedName>
</protein>
<organism evidence="12 13">
    <name type="scientific">Dokdonella fugitiva</name>
    <dbReference type="NCBI Taxonomy" id="328517"/>
    <lineage>
        <taxon>Bacteria</taxon>
        <taxon>Pseudomonadati</taxon>
        <taxon>Pseudomonadota</taxon>
        <taxon>Gammaproteobacteria</taxon>
        <taxon>Lysobacterales</taxon>
        <taxon>Rhodanobacteraceae</taxon>
        <taxon>Dokdonella</taxon>
    </lineage>
</organism>
<feature type="binding site" evidence="8">
    <location>
        <begin position="125"/>
        <end position="129"/>
    </location>
    <ligand>
        <name>NADP(+)</name>
        <dbReference type="ChEBI" id="CHEBI:58349"/>
    </ligand>
</feature>
<feature type="domain" description="SDH C-terminal" evidence="11">
    <location>
        <begin position="236"/>
        <end position="266"/>
    </location>
</feature>
<dbReference type="NCBIfam" id="NF001310">
    <property type="entry name" value="PRK00258.1-2"/>
    <property type="match status" value="1"/>
</dbReference>
<feature type="binding site" evidence="8">
    <location>
        <position position="236"/>
    </location>
    <ligand>
        <name>NADP(+)</name>
        <dbReference type="ChEBI" id="CHEBI:58349"/>
    </ligand>
</feature>
<keyword evidence="3 8" id="KW-0028">Amino-acid biosynthesis</keyword>
<dbReference type="HAMAP" id="MF_00222">
    <property type="entry name" value="Shikimate_DH_AroE"/>
    <property type="match status" value="1"/>
</dbReference>
<dbReference type="EMBL" id="JACGXL010000002">
    <property type="protein sequence ID" value="MBA8887327.1"/>
    <property type="molecule type" value="Genomic_DNA"/>
</dbReference>
<evidence type="ECO:0000256" key="2">
    <source>
        <dbReference type="ARBA" id="ARBA00012962"/>
    </source>
</evidence>
<comment type="function">
    <text evidence="8">Involved in the biosynthesis of the chorismate, which leads to the biosynthesis of aromatic amino acids. Catalyzes the reversible NADPH linked reduction of 3-dehydroshikimate (DHSA) to yield shikimate (SA).</text>
</comment>
<evidence type="ECO:0000259" key="10">
    <source>
        <dbReference type="Pfam" id="PF08501"/>
    </source>
</evidence>
<dbReference type="Gene3D" id="3.40.50.720">
    <property type="entry name" value="NAD(P)-binding Rossmann-like Domain"/>
    <property type="match status" value="1"/>
</dbReference>
<dbReference type="Gene3D" id="3.40.50.10860">
    <property type="entry name" value="Leucine Dehydrogenase, chain A, domain 1"/>
    <property type="match status" value="1"/>
</dbReference>
<dbReference type="Pfam" id="PF01488">
    <property type="entry name" value="Shikimate_DH"/>
    <property type="match status" value="1"/>
</dbReference>
<evidence type="ECO:0000256" key="5">
    <source>
        <dbReference type="ARBA" id="ARBA00023002"/>
    </source>
</evidence>
<dbReference type="NCBIfam" id="TIGR00507">
    <property type="entry name" value="aroE"/>
    <property type="match status" value="1"/>
</dbReference>
<dbReference type="GO" id="GO:0004764">
    <property type="term" value="F:shikimate 3-dehydrogenase (NADP+) activity"/>
    <property type="evidence" value="ECO:0007669"/>
    <property type="project" value="UniProtKB-UniRule"/>
</dbReference>
<dbReference type="PANTHER" id="PTHR21089">
    <property type="entry name" value="SHIKIMATE DEHYDROGENASE"/>
    <property type="match status" value="1"/>
</dbReference>
<dbReference type="Proteomes" id="UP000550401">
    <property type="component" value="Unassembled WGS sequence"/>
</dbReference>